<comment type="caution">
    <text evidence="2">The sequence shown here is derived from an EMBL/GenBank/DDBJ whole genome shotgun (WGS) entry which is preliminary data.</text>
</comment>
<feature type="non-terminal residue" evidence="2">
    <location>
        <position position="152"/>
    </location>
</feature>
<name>A0ABN7WE48_GIGMA</name>
<evidence type="ECO:0000313" key="2">
    <source>
        <dbReference type="EMBL" id="CAG8829148.1"/>
    </source>
</evidence>
<feature type="chain" id="PRO_5046412899" evidence="1">
    <location>
        <begin position="24"/>
        <end position="152"/>
    </location>
</feature>
<evidence type="ECO:0000256" key="1">
    <source>
        <dbReference type="SAM" id="SignalP"/>
    </source>
</evidence>
<dbReference type="SUPFAM" id="SSF117281">
    <property type="entry name" value="Kelch motif"/>
    <property type="match status" value="1"/>
</dbReference>
<dbReference type="Gene3D" id="2.120.10.80">
    <property type="entry name" value="Kelch-type beta propeller"/>
    <property type="match status" value="1"/>
</dbReference>
<keyword evidence="3" id="KW-1185">Reference proteome</keyword>
<feature type="signal peptide" evidence="1">
    <location>
        <begin position="1"/>
        <end position="23"/>
    </location>
</feature>
<keyword evidence="1" id="KW-0732">Signal</keyword>
<dbReference type="InterPro" id="IPR015915">
    <property type="entry name" value="Kelch-typ_b-propeller"/>
</dbReference>
<evidence type="ECO:0000313" key="3">
    <source>
        <dbReference type="Proteomes" id="UP000789901"/>
    </source>
</evidence>
<protein>
    <submittedName>
        <fullName evidence="2">30859_t:CDS:1</fullName>
    </submittedName>
</protein>
<proteinExistence type="predicted"/>
<gene>
    <name evidence="2" type="ORF">GMARGA_LOCUS29913</name>
</gene>
<organism evidence="2 3">
    <name type="scientific">Gigaspora margarita</name>
    <dbReference type="NCBI Taxonomy" id="4874"/>
    <lineage>
        <taxon>Eukaryota</taxon>
        <taxon>Fungi</taxon>
        <taxon>Fungi incertae sedis</taxon>
        <taxon>Mucoromycota</taxon>
        <taxon>Glomeromycotina</taxon>
        <taxon>Glomeromycetes</taxon>
        <taxon>Diversisporales</taxon>
        <taxon>Gigasporaceae</taxon>
        <taxon>Gigaspora</taxon>
    </lineage>
</organism>
<reference evidence="2 3" key="1">
    <citation type="submission" date="2021-06" db="EMBL/GenBank/DDBJ databases">
        <authorList>
            <person name="Kallberg Y."/>
            <person name="Tangrot J."/>
            <person name="Rosling A."/>
        </authorList>
    </citation>
    <scope>NUCLEOTIDE SEQUENCE [LARGE SCALE GENOMIC DNA]</scope>
    <source>
        <strain evidence="2 3">120-4 pot B 10/14</strain>
    </source>
</reference>
<accession>A0ABN7WE48</accession>
<sequence length="152" mass="16860">MNFFKNYIFLWLTIILVWTAAGADGFTPLGRLRQSSVLVGNRLYFFGSQNPAQLQDNIYLDVTLSTLNTTNPSWSMSFSIPAAFQYASACVGGPNKNTIYLLDHFNINTSNGVSNNTVVYAFDTLAATWSTPNIRGQITLSRQQFQAVNDAN</sequence>
<dbReference type="Proteomes" id="UP000789901">
    <property type="component" value="Unassembled WGS sequence"/>
</dbReference>
<dbReference type="EMBL" id="CAJVQB010041086">
    <property type="protein sequence ID" value="CAG8829148.1"/>
    <property type="molecule type" value="Genomic_DNA"/>
</dbReference>